<dbReference type="WBParaSite" id="ACRNAN_Path_437.g1654.t1">
    <property type="protein sequence ID" value="ACRNAN_Path_437.g1654.t1"/>
    <property type="gene ID" value="ACRNAN_Path_437.g1654"/>
</dbReference>
<reference evidence="11" key="1">
    <citation type="submission" date="2022-11" db="UniProtKB">
        <authorList>
            <consortium name="WormBaseParasite"/>
        </authorList>
    </citation>
    <scope>IDENTIFICATION</scope>
</reference>
<protein>
    <submittedName>
        <fullName evidence="11">C2H2-type domain-containing protein</fullName>
    </submittedName>
</protein>
<evidence type="ECO:0000313" key="11">
    <source>
        <dbReference type="WBParaSite" id="ACRNAN_Path_437.g1654.t1"/>
    </source>
</evidence>
<feature type="domain" description="C2H2-type" evidence="9">
    <location>
        <begin position="286"/>
        <end position="315"/>
    </location>
</feature>
<feature type="domain" description="C2H2-type" evidence="9">
    <location>
        <begin position="230"/>
        <end position="257"/>
    </location>
</feature>
<dbReference type="SUPFAM" id="SSF57667">
    <property type="entry name" value="beta-beta-alpha zinc fingers"/>
    <property type="match status" value="2"/>
</dbReference>
<dbReference type="PANTHER" id="PTHR45718:SF4">
    <property type="entry name" value="TRANSCRIPTIONAL ACTIVATOR CUBITUS INTERRUPTUS"/>
    <property type="match status" value="1"/>
</dbReference>
<name>A0A914C6Z9_9BILA</name>
<dbReference type="GO" id="GO:0000981">
    <property type="term" value="F:DNA-binding transcription factor activity, RNA polymerase II-specific"/>
    <property type="evidence" value="ECO:0007669"/>
    <property type="project" value="TreeGrafter"/>
</dbReference>
<evidence type="ECO:0000256" key="8">
    <source>
        <dbReference type="SAM" id="MobiDB-lite"/>
    </source>
</evidence>
<feature type="compositionally biased region" description="Low complexity" evidence="8">
    <location>
        <begin position="344"/>
        <end position="375"/>
    </location>
</feature>
<evidence type="ECO:0000256" key="6">
    <source>
        <dbReference type="ARBA" id="ARBA00023242"/>
    </source>
</evidence>
<comment type="subcellular location">
    <subcellularLocation>
        <location evidence="1">Nucleus</location>
    </subcellularLocation>
</comment>
<keyword evidence="2" id="KW-0479">Metal-binding</keyword>
<dbReference type="GO" id="GO:0140297">
    <property type="term" value="F:DNA-binding transcription factor binding"/>
    <property type="evidence" value="ECO:0007669"/>
    <property type="project" value="UniProtKB-ARBA"/>
</dbReference>
<accession>A0A914C6Z9</accession>
<evidence type="ECO:0000256" key="5">
    <source>
        <dbReference type="ARBA" id="ARBA00022833"/>
    </source>
</evidence>
<dbReference type="Pfam" id="PF23561">
    <property type="entry name" value="zf-C2H2_15"/>
    <property type="match status" value="1"/>
</dbReference>
<dbReference type="PROSITE" id="PS50157">
    <property type="entry name" value="ZINC_FINGER_C2H2_2"/>
    <property type="match status" value="4"/>
</dbReference>
<dbReference type="Gene3D" id="3.30.160.60">
    <property type="entry name" value="Classic Zinc Finger"/>
    <property type="match status" value="4"/>
</dbReference>
<dbReference type="InterPro" id="IPR056436">
    <property type="entry name" value="Znf-C2H2_ZIC1-5/GLI1-3-like"/>
</dbReference>
<feature type="domain" description="C2H2-type" evidence="9">
    <location>
        <begin position="316"/>
        <end position="345"/>
    </location>
</feature>
<dbReference type="GO" id="GO:0008270">
    <property type="term" value="F:zinc ion binding"/>
    <property type="evidence" value="ECO:0007669"/>
    <property type="project" value="UniProtKB-KW"/>
</dbReference>
<evidence type="ECO:0000256" key="3">
    <source>
        <dbReference type="ARBA" id="ARBA00022737"/>
    </source>
</evidence>
<dbReference type="SMART" id="SM00355">
    <property type="entry name" value="ZnF_C2H2"/>
    <property type="match status" value="5"/>
</dbReference>
<dbReference type="GO" id="GO:0005634">
    <property type="term" value="C:nucleus"/>
    <property type="evidence" value="ECO:0007669"/>
    <property type="project" value="UniProtKB-SubCell"/>
</dbReference>
<feature type="region of interest" description="Disordered" evidence="8">
    <location>
        <begin position="329"/>
        <end position="382"/>
    </location>
</feature>
<dbReference type="PROSITE" id="PS00028">
    <property type="entry name" value="ZINC_FINGER_C2H2_1"/>
    <property type="match status" value="3"/>
</dbReference>
<keyword evidence="5" id="KW-0862">Zinc</keyword>
<feature type="domain" description="C2H2-type" evidence="9">
    <location>
        <begin position="258"/>
        <end position="285"/>
    </location>
</feature>
<dbReference type="GO" id="GO:0000978">
    <property type="term" value="F:RNA polymerase II cis-regulatory region sequence-specific DNA binding"/>
    <property type="evidence" value="ECO:0007669"/>
    <property type="project" value="TreeGrafter"/>
</dbReference>
<evidence type="ECO:0000259" key="9">
    <source>
        <dbReference type="PROSITE" id="PS50157"/>
    </source>
</evidence>
<keyword evidence="3" id="KW-0677">Repeat</keyword>
<dbReference type="PANTHER" id="PTHR45718">
    <property type="entry name" value="TRANSCRIPTIONAL ACTIVATOR CUBITUS INTERRUPTUS"/>
    <property type="match status" value="1"/>
</dbReference>
<dbReference type="FunFam" id="3.30.160.60:FF:000031">
    <property type="entry name" value="GLI family zinc finger 3"/>
    <property type="match status" value="1"/>
</dbReference>
<dbReference type="Pfam" id="PF00096">
    <property type="entry name" value="zf-C2H2"/>
    <property type="match status" value="2"/>
</dbReference>
<evidence type="ECO:0000256" key="4">
    <source>
        <dbReference type="ARBA" id="ARBA00022771"/>
    </source>
</evidence>
<evidence type="ECO:0000256" key="2">
    <source>
        <dbReference type="ARBA" id="ARBA00022723"/>
    </source>
</evidence>
<proteinExistence type="predicted"/>
<evidence type="ECO:0000256" key="1">
    <source>
        <dbReference type="ARBA" id="ARBA00004123"/>
    </source>
</evidence>
<feature type="compositionally biased region" description="Basic residues" evidence="8">
    <location>
        <begin position="332"/>
        <end position="343"/>
    </location>
</feature>
<dbReference type="InterPro" id="IPR013087">
    <property type="entry name" value="Znf_C2H2_type"/>
</dbReference>
<sequence length="416" mass="46101">MTAEVYAASDAHKCLPSAYTSPNGQWMTSSHPALQNNNTNACAKFPTTATTTTMIGNTSNNTNGTGPTPTSSLSASAAYHQAMMESYYGQGMPGGSGGGYAQNFLIKSENSNLYHPSHVPQVSGTTAFDSMFLPSQTFPPPLPIPLDYNGLLMPGAHSNGYYYNAAAAAHFRRNQLTRNEHDQPVRCRWIIHNQKCNFFCPDQRSLVEHLNNEHINGTEAAVGTNICRWEGCSRNLEPFKAKYKLTNHIRVHTGEKPFHCEKCCKTFARSENLKIHQRTHTQEKPFSCNFKGCEKKFANSSDRKKHMHVHSQEKPYLCKVDGCNKTYTHPSSLRKHSKSHKKPSGSSELDVSSDSGHVSSETPPENSSSFNSPNSMLKPKLEPTIDNNVHLPAPFYPATNFGFAQFPSQTVYAGYR</sequence>
<organism evidence="10 11">
    <name type="scientific">Acrobeloides nanus</name>
    <dbReference type="NCBI Taxonomy" id="290746"/>
    <lineage>
        <taxon>Eukaryota</taxon>
        <taxon>Metazoa</taxon>
        <taxon>Ecdysozoa</taxon>
        <taxon>Nematoda</taxon>
        <taxon>Chromadorea</taxon>
        <taxon>Rhabditida</taxon>
        <taxon>Tylenchina</taxon>
        <taxon>Cephalobomorpha</taxon>
        <taxon>Cephaloboidea</taxon>
        <taxon>Cephalobidae</taxon>
        <taxon>Acrobeloides</taxon>
    </lineage>
</organism>
<keyword evidence="6" id="KW-0539">Nucleus</keyword>
<evidence type="ECO:0000313" key="10">
    <source>
        <dbReference type="Proteomes" id="UP000887540"/>
    </source>
</evidence>
<dbReference type="InterPro" id="IPR036236">
    <property type="entry name" value="Znf_C2H2_sf"/>
</dbReference>
<evidence type="ECO:0000256" key="7">
    <source>
        <dbReference type="PROSITE-ProRule" id="PRU00042"/>
    </source>
</evidence>
<dbReference type="Proteomes" id="UP000887540">
    <property type="component" value="Unplaced"/>
</dbReference>
<dbReference type="FunFam" id="3.30.160.60:FF:000065">
    <property type="entry name" value="B-cell CLL/lymphoma 6, member B"/>
    <property type="match status" value="1"/>
</dbReference>
<keyword evidence="10" id="KW-1185">Reference proteome</keyword>
<keyword evidence="4 7" id="KW-0863">Zinc-finger</keyword>
<dbReference type="InterPro" id="IPR043359">
    <property type="entry name" value="GLI-like"/>
</dbReference>
<dbReference type="AlphaFoldDB" id="A0A914C6Z9"/>
<dbReference type="FunFam" id="3.30.160.60:FF:000125">
    <property type="entry name" value="Putative zinc finger protein 143"/>
    <property type="match status" value="1"/>
</dbReference>